<dbReference type="CDD" id="cd00067">
    <property type="entry name" value="GAL4"/>
    <property type="match status" value="1"/>
</dbReference>
<dbReference type="PANTHER" id="PTHR47338:SF29">
    <property type="entry name" value="ZN(2)-C6 FUNGAL-TYPE DOMAIN-CONTAINING PROTEIN"/>
    <property type="match status" value="1"/>
</dbReference>
<feature type="domain" description="Zn(2)-C6 fungal-type" evidence="6">
    <location>
        <begin position="28"/>
        <end position="73"/>
    </location>
</feature>
<evidence type="ECO:0000313" key="7">
    <source>
        <dbReference type="EMBL" id="CAL1695300.1"/>
    </source>
</evidence>
<keyword evidence="8" id="KW-1185">Reference proteome</keyword>
<evidence type="ECO:0000256" key="3">
    <source>
        <dbReference type="ARBA" id="ARBA00023015"/>
    </source>
</evidence>
<dbReference type="Gene3D" id="4.10.240.10">
    <property type="entry name" value="Zn(2)-C6 fungal-type DNA-binding domain"/>
    <property type="match status" value="1"/>
</dbReference>
<dbReference type="EMBL" id="OZ037944">
    <property type="protein sequence ID" value="CAL1695300.1"/>
    <property type="molecule type" value="Genomic_DNA"/>
</dbReference>
<name>A0ABP1CHX6_9APHY</name>
<dbReference type="InterPro" id="IPR007219">
    <property type="entry name" value="XnlR_reg_dom"/>
</dbReference>
<dbReference type="PANTHER" id="PTHR47338">
    <property type="entry name" value="ZN(II)2CYS6 TRANSCRIPTION FACTOR (EUROFUNG)-RELATED"/>
    <property type="match status" value="1"/>
</dbReference>
<proteinExistence type="predicted"/>
<comment type="subcellular location">
    <subcellularLocation>
        <location evidence="1">Nucleus</location>
    </subcellularLocation>
</comment>
<dbReference type="Pfam" id="PF04082">
    <property type="entry name" value="Fungal_trans"/>
    <property type="match status" value="1"/>
</dbReference>
<dbReference type="Proteomes" id="UP001497453">
    <property type="component" value="Chromosome 1"/>
</dbReference>
<dbReference type="SMART" id="SM00906">
    <property type="entry name" value="Fungal_trans"/>
    <property type="match status" value="1"/>
</dbReference>
<dbReference type="SUPFAM" id="SSF57701">
    <property type="entry name" value="Zn2/Cys6 DNA-binding domain"/>
    <property type="match status" value="1"/>
</dbReference>
<organism evidence="7 8">
    <name type="scientific">Somion occarium</name>
    <dbReference type="NCBI Taxonomy" id="3059160"/>
    <lineage>
        <taxon>Eukaryota</taxon>
        <taxon>Fungi</taxon>
        <taxon>Dikarya</taxon>
        <taxon>Basidiomycota</taxon>
        <taxon>Agaricomycotina</taxon>
        <taxon>Agaricomycetes</taxon>
        <taxon>Polyporales</taxon>
        <taxon>Cerrenaceae</taxon>
        <taxon>Somion</taxon>
    </lineage>
</organism>
<evidence type="ECO:0000256" key="2">
    <source>
        <dbReference type="ARBA" id="ARBA00022723"/>
    </source>
</evidence>
<dbReference type="SMART" id="SM00066">
    <property type="entry name" value="GAL4"/>
    <property type="match status" value="1"/>
</dbReference>
<reference evidence="8" key="1">
    <citation type="submission" date="2024-04" db="EMBL/GenBank/DDBJ databases">
        <authorList>
            <person name="Shaw F."/>
            <person name="Minotto A."/>
        </authorList>
    </citation>
    <scope>NUCLEOTIDE SEQUENCE [LARGE SCALE GENOMIC DNA]</scope>
</reference>
<evidence type="ECO:0000256" key="1">
    <source>
        <dbReference type="ARBA" id="ARBA00004123"/>
    </source>
</evidence>
<evidence type="ECO:0000259" key="6">
    <source>
        <dbReference type="PROSITE" id="PS50048"/>
    </source>
</evidence>
<keyword evidence="5" id="KW-0539">Nucleus</keyword>
<evidence type="ECO:0000256" key="5">
    <source>
        <dbReference type="ARBA" id="ARBA00023242"/>
    </source>
</evidence>
<evidence type="ECO:0000256" key="4">
    <source>
        <dbReference type="ARBA" id="ARBA00023163"/>
    </source>
</evidence>
<dbReference type="InterPro" id="IPR050815">
    <property type="entry name" value="TF_fung"/>
</dbReference>
<dbReference type="CDD" id="cd12148">
    <property type="entry name" value="fungal_TF_MHR"/>
    <property type="match status" value="1"/>
</dbReference>
<dbReference type="InterPro" id="IPR001138">
    <property type="entry name" value="Zn2Cys6_DnaBD"/>
</dbReference>
<dbReference type="PROSITE" id="PS50048">
    <property type="entry name" value="ZN2_CY6_FUNGAL_2"/>
    <property type="match status" value="1"/>
</dbReference>
<evidence type="ECO:0000313" key="8">
    <source>
        <dbReference type="Proteomes" id="UP001497453"/>
    </source>
</evidence>
<protein>
    <recommendedName>
        <fullName evidence="6">Zn(2)-C6 fungal-type domain-containing protein</fullName>
    </recommendedName>
</protein>
<sequence length="776" mass="86326">MPKAQSQDHSSSRGAPFQNTHVLKRNQACHQCRRRKLKCDAQRPCSTCVRSHSYAVAHAPAGVELPPHPECTFDEAVSESPPVETTETPKSRFERLESRINELESLLREKDRALNTFASDQSQPQMQHHPFASSSNAHTPNLVHSNGFNFDGIPGFANGNGNGIPTNGISNMYPNYTSSKPQNGTNGMDYTQFPNASGLDNLAGVASLLGNAPLSEAHIDSVSAGLNQDTSMSGGFQSNGSNLDIVFASWPVNLPSREVTRHLVEAYFAFHLHAVRLFHGPSFLASLDLHPTDPRFPWSAILHAMCAIGSLYVASIPPTPAPPPEYPAHEVFGARLRTLQRRPDSFAEQQAKFAKEQAEIALDLGHHKFQCVQVTVMLTWFYWCHGRWSEAFLSAAQGLRVAVPCGLNVCPPFHTIAETLRPPAIIPPAKTVMEDEVRRNTFWLAYAMERQMGTGNGWALSLDDQDICQLLPLRGDQFEQGILVYPSERQWSHDRDLLTTHKDEQIDSFILYVKATIILSRVKSFNLRFKGKHYVGDASVVSPNNSPASADQQEIFDIKDAPAFQELDKMINAFRTSFPAHLKSPIIGQSVDPYLYTASLIPHLGLILLNEPHARPGEATCVHADRILRAARAIVDLMYNIASTSYDVSLLGLHSIMCWFMSGRVLIRFLKAAMQANSDAQIPQLQAEIVFIRSMLMKAAERITLAQRYQRMLDEYLFNSTGQTFADSLPISRFSTECTISLEEDSTSTMVPDTSRATDVFMQYRAPPIPARPTRR</sequence>
<keyword evidence="2" id="KW-0479">Metal-binding</keyword>
<dbReference type="Pfam" id="PF00172">
    <property type="entry name" value="Zn_clus"/>
    <property type="match status" value="1"/>
</dbReference>
<gene>
    <name evidence="7" type="ORF">GFSPODELE1_LOCUS690</name>
</gene>
<dbReference type="InterPro" id="IPR036864">
    <property type="entry name" value="Zn2-C6_fun-type_DNA-bd_sf"/>
</dbReference>
<keyword evidence="3" id="KW-0805">Transcription regulation</keyword>
<keyword evidence="4" id="KW-0804">Transcription</keyword>
<accession>A0ABP1CHX6</accession>